<dbReference type="KEGG" id="csg:Cylst_4016"/>
<dbReference type="InterPro" id="IPR058624">
    <property type="entry name" value="MdtA-like_HH"/>
</dbReference>
<dbReference type="PRINTS" id="PR01490">
    <property type="entry name" value="RTXTOXIND"/>
</dbReference>
<evidence type="ECO:0000313" key="7">
    <source>
        <dbReference type="Proteomes" id="UP000010475"/>
    </source>
</evidence>
<organism evidence="6 7">
    <name type="scientific">Cylindrospermum stagnale PCC 7417</name>
    <dbReference type="NCBI Taxonomy" id="56107"/>
    <lineage>
        <taxon>Bacteria</taxon>
        <taxon>Bacillati</taxon>
        <taxon>Cyanobacteriota</taxon>
        <taxon>Cyanophyceae</taxon>
        <taxon>Nostocales</taxon>
        <taxon>Nostocaceae</taxon>
        <taxon>Cylindrospermum</taxon>
    </lineage>
</organism>
<feature type="coiled-coil region" evidence="3">
    <location>
        <begin position="168"/>
        <end position="205"/>
    </location>
</feature>
<dbReference type="OrthoDB" id="556614at2"/>
<dbReference type="STRING" id="56107.Cylst_4016"/>
<accession>K9X263</accession>
<dbReference type="SUPFAM" id="SSF111369">
    <property type="entry name" value="HlyD-like secretion proteins"/>
    <property type="match status" value="2"/>
</dbReference>
<keyword evidence="4" id="KW-0472">Membrane</keyword>
<evidence type="ECO:0000259" key="5">
    <source>
        <dbReference type="Pfam" id="PF25876"/>
    </source>
</evidence>
<dbReference type="PATRIC" id="fig|56107.3.peg.4411"/>
<protein>
    <submittedName>
        <fullName evidence="6">ABC exporter membrane fusion protein, DevB family</fullName>
    </submittedName>
</protein>
<sequence>MGQKLLFKPTNQGLIPLVIAATAVTGVIAVYGISQFGQVGKTASSDIVETKPIAPKVTALGRLEPETEIISLSAPLALNGDRISQILVKEGDRVTSGQVVAILDSRDRLQNAVIESEKQVRVAQAKLVQVKAGAKTGEIQAQQSSVERIQAQGQGERLAQEQAIARYIAQWEGDRTAQEATIRKLEAELNNAQAEEQRYQQLYSEGAISSSIIDSKRLVVETAKQQVGEAKAVLNRINATANKQLAEARVTLNRIKATGNKQVSEAKGTLSGIAEVRSVDVAVAQAEVESAIAALKRAQTEYQAAYIKAPIPGQILKINKKAGEKTEQAMSSTNTTGIADLAQTDQMMAVAEVYQTDISKVKLGQNAVITSQAFAGELRGTVTHIGLQVNRQNVFASEPGENLDQRVIEVKIRLNPEDSQQVSGLTNLQVQTAIEL</sequence>
<comment type="subcellular location">
    <subcellularLocation>
        <location evidence="1">Cell envelope</location>
    </subcellularLocation>
</comment>
<name>K9X263_9NOST</name>
<proteinExistence type="predicted"/>
<keyword evidence="4" id="KW-0812">Transmembrane</keyword>
<evidence type="ECO:0000256" key="1">
    <source>
        <dbReference type="ARBA" id="ARBA00004196"/>
    </source>
</evidence>
<dbReference type="AlphaFoldDB" id="K9X263"/>
<dbReference type="Pfam" id="PF25876">
    <property type="entry name" value="HH_MFP_RND"/>
    <property type="match status" value="1"/>
</dbReference>
<dbReference type="Proteomes" id="UP000010475">
    <property type="component" value="Chromosome"/>
</dbReference>
<evidence type="ECO:0000313" key="6">
    <source>
        <dbReference type="EMBL" id="AFZ26126.1"/>
    </source>
</evidence>
<keyword evidence="4" id="KW-1133">Transmembrane helix</keyword>
<dbReference type="InterPro" id="IPR014315">
    <property type="entry name" value="ABC_heterocyst_DevB"/>
</dbReference>
<evidence type="ECO:0000256" key="2">
    <source>
        <dbReference type="ARBA" id="ARBA00023054"/>
    </source>
</evidence>
<dbReference type="NCBIfam" id="TIGR02971">
    <property type="entry name" value="heterocyst_DevB"/>
    <property type="match status" value="1"/>
</dbReference>
<feature type="domain" description="Multidrug resistance protein MdtA-like alpha-helical hairpin" evidence="5">
    <location>
        <begin position="178"/>
        <end position="235"/>
    </location>
</feature>
<dbReference type="eggNOG" id="COG0845">
    <property type="taxonomic scope" value="Bacteria"/>
</dbReference>
<dbReference type="HOGENOM" id="CLU_031364_1_0_3"/>
<keyword evidence="2 3" id="KW-0175">Coiled coil</keyword>
<dbReference type="InterPro" id="IPR050465">
    <property type="entry name" value="UPF0194_transport"/>
</dbReference>
<dbReference type="PANTHER" id="PTHR32347">
    <property type="entry name" value="EFFLUX SYSTEM COMPONENT YKNX-RELATED"/>
    <property type="match status" value="1"/>
</dbReference>
<gene>
    <name evidence="6" type="ORF">Cylst_4016</name>
</gene>
<dbReference type="Gene3D" id="2.40.50.100">
    <property type="match status" value="1"/>
</dbReference>
<evidence type="ECO:0000256" key="3">
    <source>
        <dbReference type="SAM" id="Coils"/>
    </source>
</evidence>
<dbReference type="EMBL" id="CP003642">
    <property type="protein sequence ID" value="AFZ26126.1"/>
    <property type="molecule type" value="Genomic_DNA"/>
</dbReference>
<evidence type="ECO:0000256" key="4">
    <source>
        <dbReference type="SAM" id="Phobius"/>
    </source>
</evidence>
<feature type="transmembrane region" description="Helical" evidence="4">
    <location>
        <begin position="12"/>
        <end position="33"/>
    </location>
</feature>
<dbReference type="Gene3D" id="2.40.30.170">
    <property type="match status" value="1"/>
</dbReference>
<dbReference type="Gene3D" id="1.10.287.470">
    <property type="entry name" value="Helix hairpin bin"/>
    <property type="match status" value="1"/>
</dbReference>
<feature type="coiled-coil region" evidence="3">
    <location>
        <begin position="238"/>
        <end position="301"/>
    </location>
</feature>
<keyword evidence="7" id="KW-1185">Reference proteome</keyword>
<dbReference type="PANTHER" id="PTHR32347:SF27">
    <property type="entry name" value="RND EFFLUX PUMP MEMBRANE FUSION PROTEIN BARREL-SANDWICH DOMAIN-CONTAINING PROTEIN"/>
    <property type="match status" value="1"/>
</dbReference>
<reference evidence="6 7" key="1">
    <citation type="submission" date="2012-06" db="EMBL/GenBank/DDBJ databases">
        <title>Finished chromosome of genome of Cylindrospermum stagnale PCC 7417.</title>
        <authorList>
            <consortium name="US DOE Joint Genome Institute"/>
            <person name="Gugger M."/>
            <person name="Coursin T."/>
            <person name="Rippka R."/>
            <person name="Tandeau De Marsac N."/>
            <person name="Huntemann M."/>
            <person name="Wei C.-L."/>
            <person name="Han J."/>
            <person name="Detter J.C."/>
            <person name="Han C."/>
            <person name="Tapia R."/>
            <person name="Chen A."/>
            <person name="Kyrpides N."/>
            <person name="Mavromatis K."/>
            <person name="Markowitz V."/>
            <person name="Szeto E."/>
            <person name="Ivanova N."/>
            <person name="Pagani I."/>
            <person name="Pati A."/>
            <person name="Goodwin L."/>
            <person name="Nordberg H.P."/>
            <person name="Cantor M.N."/>
            <person name="Hua S.X."/>
            <person name="Woyke T."/>
            <person name="Kerfeld C.A."/>
        </authorList>
    </citation>
    <scope>NUCLEOTIDE SEQUENCE [LARGE SCALE GENOMIC DNA]</scope>
    <source>
        <strain evidence="6 7">PCC 7417</strain>
    </source>
</reference>
<dbReference type="RefSeq" id="WP_015209369.1">
    <property type="nucleotide sequence ID" value="NC_019757.1"/>
</dbReference>
<dbReference type="GO" id="GO:0030313">
    <property type="term" value="C:cell envelope"/>
    <property type="evidence" value="ECO:0007669"/>
    <property type="project" value="UniProtKB-SubCell"/>
</dbReference>